<proteinExistence type="predicted"/>
<evidence type="ECO:0000259" key="3">
    <source>
        <dbReference type="Pfam" id="PF13505"/>
    </source>
</evidence>
<dbReference type="EMBL" id="RAPN01000001">
    <property type="protein sequence ID" value="RKD91605.1"/>
    <property type="molecule type" value="Genomic_DNA"/>
</dbReference>
<evidence type="ECO:0000313" key="5">
    <source>
        <dbReference type="Proteomes" id="UP000283387"/>
    </source>
</evidence>
<comment type="caution">
    <text evidence="4">The sequence shown here is derived from an EMBL/GenBank/DDBJ whole genome shotgun (WGS) entry which is preliminary data.</text>
</comment>
<dbReference type="OrthoDB" id="997094at2"/>
<feature type="chain" id="PRO_5019587109" evidence="2">
    <location>
        <begin position="34"/>
        <end position="305"/>
    </location>
</feature>
<accession>A0A419W835</accession>
<organism evidence="4 5">
    <name type="scientific">Mangrovibacterium diazotrophicum</name>
    <dbReference type="NCBI Taxonomy" id="1261403"/>
    <lineage>
        <taxon>Bacteria</taxon>
        <taxon>Pseudomonadati</taxon>
        <taxon>Bacteroidota</taxon>
        <taxon>Bacteroidia</taxon>
        <taxon>Marinilabiliales</taxon>
        <taxon>Prolixibacteraceae</taxon>
        <taxon>Mangrovibacterium</taxon>
    </lineage>
</organism>
<evidence type="ECO:0000256" key="2">
    <source>
        <dbReference type="SAM" id="SignalP"/>
    </source>
</evidence>
<keyword evidence="5" id="KW-1185">Reference proteome</keyword>
<feature type="signal peptide" evidence="2">
    <location>
        <begin position="1"/>
        <end position="33"/>
    </location>
</feature>
<keyword evidence="1 2" id="KW-0732">Signal</keyword>
<reference evidence="4 5" key="1">
    <citation type="submission" date="2018-09" db="EMBL/GenBank/DDBJ databases">
        <title>Genomic Encyclopedia of Archaeal and Bacterial Type Strains, Phase II (KMG-II): from individual species to whole genera.</title>
        <authorList>
            <person name="Goeker M."/>
        </authorList>
    </citation>
    <scope>NUCLEOTIDE SEQUENCE [LARGE SCALE GENOMIC DNA]</scope>
    <source>
        <strain evidence="4 5">DSM 27148</strain>
    </source>
</reference>
<feature type="domain" description="Outer membrane protein beta-barrel" evidence="3">
    <location>
        <begin position="24"/>
        <end position="236"/>
    </location>
</feature>
<dbReference type="InterPro" id="IPR027385">
    <property type="entry name" value="Beta-barrel_OMP"/>
</dbReference>
<evidence type="ECO:0000256" key="1">
    <source>
        <dbReference type="ARBA" id="ARBA00022729"/>
    </source>
</evidence>
<sequence length="305" mass="34147">MQKRKKMNKYRISCFKHIGLLAMALLAGLGLFAQEVQVPESEISVYLKAPISHMSFDVGNYGEQNNGFGAGIGAQYAHYFNFNWSVSAGLEFQTYRSEAMFNAFSDSYSTTDMEGDNFEYRYSVDSYHEREYLSLLNIPIKVQYERGINETLTFFGSGGFAIGFPVSAKYKSQVYNLKTAGYYPQWDALLTSPKFMGFGSWGNRNTGKIDMDTKTSFTFLLEAGLKYKLTAGTNFYMGLFADIPLNKLNKTDGGPDPLVEYNTSQPTTLIFNPAINSAPGAEGTPFADKLKVVAWGVKLRYAFDF</sequence>
<evidence type="ECO:0000313" key="4">
    <source>
        <dbReference type="EMBL" id="RKD91605.1"/>
    </source>
</evidence>
<dbReference type="Proteomes" id="UP000283387">
    <property type="component" value="Unassembled WGS sequence"/>
</dbReference>
<dbReference type="AlphaFoldDB" id="A0A419W835"/>
<dbReference type="Pfam" id="PF13505">
    <property type="entry name" value="OMP_b-brl"/>
    <property type="match status" value="1"/>
</dbReference>
<name>A0A419W835_9BACT</name>
<protein>
    <submittedName>
        <fullName evidence="4">Outer membrane protein with beta-barrel domain</fullName>
    </submittedName>
</protein>
<gene>
    <name evidence="4" type="ORF">BC643_1963</name>
</gene>